<reference evidence="3 4" key="1">
    <citation type="submission" date="2018-07" db="EMBL/GenBank/DDBJ databases">
        <authorList>
            <person name="Peeters C."/>
        </authorList>
    </citation>
    <scope>NUCLEOTIDE SEQUENCE [LARGE SCALE GENOMIC DNA]</scope>
    <source>
        <strain evidence="3 4">LMG 30378</strain>
    </source>
</reference>
<feature type="region of interest" description="Disordered" evidence="1">
    <location>
        <begin position="29"/>
        <end position="66"/>
    </location>
</feature>
<organism evidence="3 4">
    <name type="scientific">Achromobacter veterisilvae</name>
    <dbReference type="NCBI Taxonomy" id="2069367"/>
    <lineage>
        <taxon>Bacteria</taxon>
        <taxon>Pseudomonadati</taxon>
        <taxon>Pseudomonadota</taxon>
        <taxon>Betaproteobacteria</taxon>
        <taxon>Burkholderiales</taxon>
        <taxon>Alcaligenaceae</taxon>
        <taxon>Achromobacter</taxon>
    </lineage>
</organism>
<protein>
    <recommendedName>
        <fullName evidence="5">YbgF trimerisation domain-containing protein</fullName>
    </recommendedName>
</protein>
<sequence>MRDSRKAWARSFALCLLAMAAAPIWAQSERGDGAPGALEAPTGRNALTAGPEPRVLPANGSRDHAAIFGTGDEDELALAEQERALEAQREQLKLLERFLDSKPAYADPNPPAMIPLNAGSPSMPRLAPAPAGSRLDGGGTGTRRSLDEMQRRVDGLRREADDLRQRVR</sequence>
<accession>A0A446CPG9</accession>
<feature type="chain" id="PRO_5019517004" description="YbgF trimerisation domain-containing protein" evidence="2">
    <location>
        <begin position="27"/>
        <end position="168"/>
    </location>
</feature>
<evidence type="ECO:0000256" key="2">
    <source>
        <dbReference type="SAM" id="SignalP"/>
    </source>
</evidence>
<dbReference type="Proteomes" id="UP000289465">
    <property type="component" value="Unassembled WGS sequence"/>
</dbReference>
<feature type="compositionally biased region" description="Basic and acidic residues" evidence="1">
    <location>
        <begin position="144"/>
        <end position="168"/>
    </location>
</feature>
<dbReference type="EMBL" id="UFQC01000019">
    <property type="protein sequence ID" value="SSW69613.1"/>
    <property type="molecule type" value="Genomic_DNA"/>
</dbReference>
<evidence type="ECO:0000313" key="3">
    <source>
        <dbReference type="EMBL" id="SSW69613.1"/>
    </source>
</evidence>
<gene>
    <name evidence="3" type="ORF">AVE30378_03581</name>
</gene>
<name>A0A446CPG9_9BURK</name>
<evidence type="ECO:0000256" key="1">
    <source>
        <dbReference type="SAM" id="MobiDB-lite"/>
    </source>
</evidence>
<dbReference type="RefSeq" id="WP_244235091.1">
    <property type="nucleotide sequence ID" value="NZ_UFQC01000019.1"/>
</dbReference>
<feature type="region of interest" description="Disordered" evidence="1">
    <location>
        <begin position="118"/>
        <end position="168"/>
    </location>
</feature>
<evidence type="ECO:0000313" key="4">
    <source>
        <dbReference type="Proteomes" id="UP000289465"/>
    </source>
</evidence>
<keyword evidence="2" id="KW-0732">Signal</keyword>
<feature type="signal peptide" evidence="2">
    <location>
        <begin position="1"/>
        <end position="26"/>
    </location>
</feature>
<dbReference type="AlphaFoldDB" id="A0A446CPG9"/>
<proteinExistence type="predicted"/>
<evidence type="ECO:0008006" key="5">
    <source>
        <dbReference type="Google" id="ProtNLM"/>
    </source>
</evidence>